<dbReference type="GO" id="GO:0003700">
    <property type="term" value="F:DNA-binding transcription factor activity"/>
    <property type="evidence" value="ECO:0007669"/>
    <property type="project" value="InterPro"/>
</dbReference>
<dbReference type="Gene3D" id="1.10.10.10">
    <property type="entry name" value="Winged helix-like DNA-binding domain superfamily/Winged helix DNA-binding domain"/>
    <property type="match status" value="1"/>
</dbReference>
<organism evidence="3 4">
    <name type="scientific">Cryobacterium lactosi</name>
    <dbReference type="NCBI Taxonomy" id="1259202"/>
    <lineage>
        <taxon>Bacteria</taxon>
        <taxon>Bacillati</taxon>
        <taxon>Actinomycetota</taxon>
        <taxon>Actinomycetes</taxon>
        <taxon>Micrococcales</taxon>
        <taxon>Microbacteriaceae</taxon>
        <taxon>Cryobacterium</taxon>
    </lineage>
</organism>
<dbReference type="GO" id="GO:0006950">
    <property type="term" value="P:response to stress"/>
    <property type="evidence" value="ECO:0007669"/>
    <property type="project" value="TreeGrafter"/>
</dbReference>
<dbReference type="AlphaFoldDB" id="A0A4R9BJ01"/>
<gene>
    <name evidence="3" type="ORF">E3T61_17680</name>
</gene>
<dbReference type="Pfam" id="PF01047">
    <property type="entry name" value="MarR"/>
    <property type="match status" value="1"/>
</dbReference>
<accession>A0A4R9BJ01</accession>
<name>A0A4R9BJ01_9MICO</name>
<evidence type="ECO:0000259" key="2">
    <source>
        <dbReference type="PROSITE" id="PS50995"/>
    </source>
</evidence>
<feature type="region of interest" description="Disordered" evidence="1">
    <location>
        <begin position="153"/>
        <end position="186"/>
    </location>
</feature>
<reference evidence="3 4" key="1">
    <citation type="submission" date="2019-03" db="EMBL/GenBank/DDBJ databases">
        <title>Genomics of glacier-inhabiting Cryobacterium strains.</title>
        <authorList>
            <person name="Liu Q."/>
            <person name="Xin Y.-H."/>
        </authorList>
    </citation>
    <scope>NUCLEOTIDE SEQUENCE [LARGE SCALE GENOMIC DNA]</scope>
    <source>
        <strain evidence="3 4">Sr59</strain>
    </source>
</reference>
<dbReference type="RefSeq" id="WP_134642178.1">
    <property type="nucleotide sequence ID" value="NZ_SOHM01000036.1"/>
</dbReference>
<dbReference type="SMART" id="SM00347">
    <property type="entry name" value="HTH_MARR"/>
    <property type="match status" value="1"/>
</dbReference>
<proteinExistence type="predicted"/>
<dbReference type="PROSITE" id="PS50995">
    <property type="entry name" value="HTH_MARR_2"/>
    <property type="match status" value="1"/>
</dbReference>
<evidence type="ECO:0000313" key="3">
    <source>
        <dbReference type="EMBL" id="TFD85388.1"/>
    </source>
</evidence>
<dbReference type="OrthoDB" id="3821431at2"/>
<dbReference type="Proteomes" id="UP000298468">
    <property type="component" value="Unassembled WGS sequence"/>
</dbReference>
<dbReference type="PANTHER" id="PTHR33164">
    <property type="entry name" value="TRANSCRIPTIONAL REGULATOR, MARR FAMILY"/>
    <property type="match status" value="1"/>
</dbReference>
<sequence length="186" mass="20324">MGIPEPSISADEMRAWAALFETSNIVQYAADRNLRDSVGLTLAQFEILLRIGEAGTDGRRMTDIADSLTVSRSGLTYQVGQLERKELVLRQPAPDDDRSVIAHITPTGLELLRAGIPGYVDLVREMLFDRLSHADLMTVTEILDDVRRQLKEQPKRSTYRRARRAAAPVGTGADAGPAAGAVPIAE</sequence>
<dbReference type="SUPFAM" id="SSF46785">
    <property type="entry name" value="Winged helix' DNA-binding domain"/>
    <property type="match status" value="1"/>
</dbReference>
<dbReference type="InterPro" id="IPR036388">
    <property type="entry name" value="WH-like_DNA-bd_sf"/>
</dbReference>
<evidence type="ECO:0000313" key="4">
    <source>
        <dbReference type="Proteomes" id="UP000298468"/>
    </source>
</evidence>
<dbReference type="InterPro" id="IPR036390">
    <property type="entry name" value="WH_DNA-bd_sf"/>
</dbReference>
<dbReference type="InterPro" id="IPR039422">
    <property type="entry name" value="MarR/SlyA-like"/>
</dbReference>
<protein>
    <submittedName>
        <fullName evidence="3">MarR family transcriptional regulator</fullName>
    </submittedName>
</protein>
<dbReference type="PANTHER" id="PTHR33164:SF99">
    <property type="entry name" value="MARR FAMILY REGULATORY PROTEIN"/>
    <property type="match status" value="1"/>
</dbReference>
<comment type="caution">
    <text evidence="3">The sequence shown here is derived from an EMBL/GenBank/DDBJ whole genome shotgun (WGS) entry which is preliminary data.</text>
</comment>
<keyword evidence="4" id="KW-1185">Reference proteome</keyword>
<feature type="compositionally biased region" description="Low complexity" evidence="1">
    <location>
        <begin position="165"/>
        <end position="186"/>
    </location>
</feature>
<feature type="domain" description="HTH marR-type" evidence="2">
    <location>
        <begin position="12"/>
        <end position="148"/>
    </location>
</feature>
<dbReference type="InterPro" id="IPR000835">
    <property type="entry name" value="HTH_MarR-typ"/>
</dbReference>
<dbReference type="EMBL" id="SOHM01000036">
    <property type="protein sequence ID" value="TFD85388.1"/>
    <property type="molecule type" value="Genomic_DNA"/>
</dbReference>
<evidence type="ECO:0000256" key="1">
    <source>
        <dbReference type="SAM" id="MobiDB-lite"/>
    </source>
</evidence>